<protein>
    <submittedName>
        <fullName evidence="1">Uncharacterized protein</fullName>
    </submittedName>
</protein>
<comment type="caution">
    <text evidence="1">The sequence shown here is derived from an EMBL/GenBank/DDBJ whole genome shotgun (WGS) entry which is preliminary data.</text>
</comment>
<gene>
    <name evidence="1" type="ORF">LSUE1_G004324</name>
</gene>
<dbReference type="OrthoDB" id="1859733at2759"/>
<dbReference type="InterPro" id="IPR021851">
    <property type="entry name" value="DUF3455"/>
</dbReference>
<reference evidence="1 2" key="1">
    <citation type="submission" date="2018-05" db="EMBL/GenBank/DDBJ databases">
        <title>Genome sequencing and assembly of the regulated plant pathogen Lachnellula willkommii and related sister species for the development of diagnostic species identification markers.</title>
        <authorList>
            <person name="Giroux E."/>
            <person name="Bilodeau G."/>
        </authorList>
    </citation>
    <scope>NUCLEOTIDE SEQUENCE [LARGE SCALE GENOMIC DNA]</scope>
    <source>
        <strain evidence="1 2">CBS 268.59</strain>
    </source>
</reference>
<keyword evidence="2" id="KW-1185">Reference proteome</keyword>
<dbReference type="PANTHER" id="PTHR35567:SF3">
    <property type="entry name" value="MALATE DEHYDROGENASE"/>
    <property type="match status" value="1"/>
</dbReference>
<evidence type="ECO:0000313" key="1">
    <source>
        <dbReference type="EMBL" id="TVY83284.1"/>
    </source>
</evidence>
<evidence type="ECO:0000313" key="2">
    <source>
        <dbReference type="Proteomes" id="UP000469558"/>
    </source>
</evidence>
<dbReference type="PANTHER" id="PTHR35567">
    <property type="entry name" value="MALATE DEHYDROGENASE (AFU_ORTHOLOGUE AFUA_2G13800)"/>
    <property type="match status" value="1"/>
</dbReference>
<sequence length="194" mass="20679">MAGIRGPSAERRYHNGCDTRDNVREAQYIAIGHGIQNYSCVAINAVPVQIGALATLFDAAALAFIDEDELNIIPPIAVYLPLPAIYFSTLTSRIFPVLGYHYFTADGTPFFDLSSVGRSFYGKKTGDLKAPANANTGPAGTGAVDWLQLQDKGGSIGIVEVYRVVTAGGAAPATCTTTGVVTIPYAAEYWFYDT</sequence>
<dbReference type="Proteomes" id="UP000469558">
    <property type="component" value="Unassembled WGS sequence"/>
</dbReference>
<proteinExistence type="predicted"/>
<dbReference type="AlphaFoldDB" id="A0A8T9CHP7"/>
<dbReference type="EMBL" id="QGMK01000208">
    <property type="protein sequence ID" value="TVY83284.1"/>
    <property type="molecule type" value="Genomic_DNA"/>
</dbReference>
<accession>A0A8T9CHP7</accession>
<name>A0A8T9CHP7_9HELO</name>
<dbReference type="Pfam" id="PF11937">
    <property type="entry name" value="DUF3455"/>
    <property type="match status" value="1"/>
</dbReference>
<organism evidence="1 2">
    <name type="scientific">Lachnellula suecica</name>
    <dbReference type="NCBI Taxonomy" id="602035"/>
    <lineage>
        <taxon>Eukaryota</taxon>
        <taxon>Fungi</taxon>
        <taxon>Dikarya</taxon>
        <taxon>Ascomycota</taxon>
        <taxon>Pezizomycotina</taxon>
        <taxon>Leotiomycetes</taxon>
        <taxon>Helotiales</taxon>
        <taxon>Lachnaceae</taxon>
        <taxon>Lachnellula</taxon>
    </lineage>
</organism>